<dbReference type="EMBL" id="JAASQI010000003">
    <property type="protein sequence ID" value="NIJ57902.1"/>
    <property type="molecule type" value="Genomic_DNA"/>
</dbReference>
<evidence type="ECO:0000313" key="2">
    <source>
        <dbReference type="Proteomes" id="UP001429580"/>
    </source>
</evidence>
<organism evidence="1 2">
    <name type="scientific">Pseudochelatococcus lubricantis</name>
    <dbReference type="NCBI Taxonomy" id="1538102"/>
    <lineage>
        <taxon>Bacteria</taxon>
        <taxon>Pseudomonadati</taxon>
        <taxon>Pseudomonadota</taxon>
        <taxon>Alphaproteobacteria</taxon>
        <taxon>Hyphomicrobiales</taxon>
        <taxon>Chelatococcaceae</taxon>
        <taxon>Pseudochelatococcus</taxon>
    </lineage>
</organism>
<evidence type="ECO:0000313" key="1">
    <source>
        <dbReference type="EMBL" id="NIJ57902.1"/>
    </source>
</evidence>
<keyword evidence="2" id="KW-1185">Reference proteome</keyword>
<name>A0ABX0UY78_9HYPH</name>
<comment type="caution">
    <text evidence="1">The sequence shown here is derived from an EMBL/GenBank/DDBJ whole genome shotgun (WGS) entry which is preliminary data.</text>
</comment>
<gene>
    <name evidence="1" type="ORF">FHS82_001738</name>
</gene>
<accession>A0ABX0UY78</accession>
<reference evidence="1 2" key="1">
    <citation type="submission" date="2020-03" db="EMBL/GenBank/DDBJ databases">
        <title>Genomic Encyclopedia of Type Strains, Phase IV (KMG-IV): sequencing the most valuable type-strain genomes for metagenomic binning, comparative biology and taxonomic classification.</title>
        <authorList>
            <person name="Goeker M."/>
        </authorList>
    </citation>
    <scope>NUCLEOTIDE SEQUENCE [LARGE SCALE GENOMIC DNA]</scope>
    <source>
        <strain evidence="1 2">DSM 103870</strain>
    </source>
</reference>
<sequence>MKELLSFVRLSGGGSIKAGAAEGEIVETQANVGRRSFANGQPGKGLTTPAYVMLLHTSMKSYVITFQI</sequence>
<proteinExistence type="predicted"/>
<protein>
    <submittedName>
        <fullName evidence="1">Uncharacterized protein</fullName>
    </submittedName>
</protein>
<dbReference type="RefSeq" id="WP_166950973.1">
    <property type="nucleotide sequence ID" value="NZ_JAASQI010000003.1"/>
</dbReference>
<dbReference type="Proteomes" id="UP001429580">
    <property type="component" value="Unassembled WGS sequence"/>
</dbReference>